<dbReference type="Gene3D" id="1.10.10.820">
    <property type="match status" value="1"/>
</dbReference>
<proteinExistence type="predicted"/>
<reference evidence="1" key="1">
    <citation type="submission" date="2022-02" db="EMBL/GenBank/DDBJ databases">
        <authorList>
            <person name="King R."/>
        </authorList>
    </citation>
    <scope>NUCLEOTIDE SEQUENCE</scope>
</reference>
<evidence type="ECO:0000313" key="2">
    <source>
        <dbReference type="Proteomes" id="UP001154329"/>
    </source>
</evidence>
<keyword evidence="2" id="KW-1185">Reference proteome</keyword>
<dbReference type="EMBL" id="OU899034">
    <property type="protein sequence ID" value="CAH1709104.1"/>
    <property type="molecule type" value="Genomic_DNA"/>
</dbReference>
<dbReference type="AlphaFoldDB" id="A0A9P0IL99"/>
<evidence type="ECO:0000313" key="1">
    <source>
        <dbReference type="EMBL" id="CAH1709104.1"/>
    </source>
</evidence>
<organism evidence="1 2">
    <name type="scientific">Aphis gossypii</name>
    <name type="common">Cotton aphid</name>
    <dbReference type="NCBI Taxonomy" id="80765"/>
    <lineage>
        <taxon>Eukaryota</taxon>
        <taxon>Metazoa</taxon>
        <taxon>Ecdysozoa</taxon>
        <taxon>Arthropoda</taxon>
        <taxon>Hexapoda</taxon>
        <taxon>Insecta</taxon>
        <taxon>Pterygota</taxon>
        <taxon>Neoptera</taxon>
        <taxon>Paraneoptera</taxon>
        <taxon>Hemiptera</taxon>
        <taxon>Sternorrhyncha</taxon>
        <taxon>Aphidomorpha</taxon>
        <taxon>Aphidoidea</taxon>
        <taxon>Aphididae</taxon>
        <taxon>Aphidini</taxon>
        <taxon>Aphis</taxon>
        <taxon>Aphis</taxon>
    </lineage>
</organism>
<sequence>MYDFVIITVLCTLHAEMTYLSNRISDYYYISQGKTRIPGVNDGEEFQITDVSATQRVLRNLILCFKYIINSYYAIRHILQANKCDLYRFPGEKIVII</sequence>
<gene>
    <name evidence="1" type="ORF">APHIGO_LOCUS676</name>
</gene>
<protein>
    <submittedName>
        <fullName evidence="1">Uncharacterized protein</fullName>
    </submittedName>
</protein>
<accession>A0A9P0IL99</accession>
<reference evidence="1" key="2">
    <citation type="submission" date="2022-10" db="EMBL/GenBank/DDBJ databases">
        <authorList>
            <consortium name="ENA_rothamsted_submissions"/>
            <consortium name="culmorum"/>
            <person name="King R."/>
        </authorList>
    </citation>
    <scope>NUCLEOTIDE SEQUENCE</scope>
</reference>
<dbReference type="Proteomes" id="UP001154329">
    <property type="component" value="Chromosome 1"/>
</dbReference>
<name>A0A9P0IL99_APHGO</name>